<keyword evidence="2" id="KW-1185">Reference proteome</keyword>
<name>A0AA39IMF8_9BILA</name>
<protein>
    <submittedName>
        <fullName evidence="1">Uncharacterized protein</fullName>
    </submittedName>
</protein>
<comment type="caution">
    <text evidence="1">The sequence shown here is derived from an EMBL/GenBank/DDBJ whole genome shotgun (WGS) entry which is preliminary data.</text>
</comment>
<gene>
    <name evidence="1" type="ORF">QR680_010016</name>
</gene>
<reference evidence="1" key="1">
    <citation type="submission" date="2023-06" db="EMBL/GenBank/DDBJ databases">
        <title>Genomic analysis of the entomopathogenic nematode Steinernema hermaphroditum.</title>
        <authorList>
            <person name="Schwarz E.M."/>
            <person name="Heppert J.K."/>
            <person name="Baniya A."/>
            <person name="Schwartz H.T."/>
            <person name="Tan C.-H."/>
            <person name="Antoshechkin I."/>
            <person name="Sternberg P.W."/>
            <person name="Goodrich-Blair H."/>
            <person name="Dillman A.R."/>
        </authorList>
    </citation>
    <scope>NUCLEOTIDE SEQUENCE</scope>
    <source>
        <strain evidence="1">PS9179</strain>
        <tissue evidence="1">Whole animal</tissue>
    </source>
</reference>
<sequence length="174" mass="19775">MFFILSYRTANVGRTSSFPPFNAFSRIRNRSVKPDIQQAPKFPVGNRVSRTRNREGTLPGVTYDVPYPAMFVQVRAALEVLKKRQVERERIIEEAARFTPKTNSSVGELSQVSALERSLFRLDGNTPLKSVVEQPEVVDEVHMMQTPKRFATGAAQHRRSMIPMSQSFARSGRF</sequence>
<accession>A0AA39IMF8</accession>
<evidence type="ECO:0000313" key="1">
    <source>
        <dbReference type="EMBL" id="KAK0427012.1"/>
    </source>
</evidence>
<proteinExistence type="predicted"/>
<organism evidence="1 2">
    <name type="scientific">Steinernema hermaphroditum</name>
    <dbReference type="NCBI Taxonomy" id="289476"/>
    <lineage>
        <taxon>Eukaryota</taxon>
        <taxon>Metazoa</taxon>
        <taxon>Ecdysozoa</taxon>
        <taxon>Nematoda</taxon>
        <taxon>Chromadorea</taxon>
        <taxon>Rhabditida</taxon>
        <taxon>Tylenchina</taxon>
        <taxon>Panagrolaimomorpha</taxon>
        <taxon>Strongyloidoidea</taxon>
        <taxon>Steinernematidae</taxon>
        <taxon>Steinernema</taxon>
    </lineage>
</organism>
<dbReference type="AlphaFoldDB" id="A0AA39IMF8"/>
<evidence type="ECO:0000313" key="2">
    <source>
        <dbReference type="Proteomes" id="UP001175271"/>
    </source>
</evidence>
<dbReference type="EMBL" id="JAUCMV010000001">
    <property type="protein sequence ID" value="KAK0427012.1"/>
    <property type="molecule type" value="Genomic_DNA"/>
</dbReference>
<dbReference type="Proteomes" id="UP001175271">
    <property type="component" value="Unassembled WGS sequence"/>
</dbReference>